<feature type="region of interest" description="Disordered" evidence="9">
    <location>
        <begin position="1"/>
        <end position="36"/>
    </location>
</feature>
<keyword evidence="12" id="KW-1185">Reference proteome</keyword>
<dbReference type="InterPro" id="IPR035890">
    <property type="entry name" value="Anti-sigma-28_factor_FlgM_sf"/>
</dbReference>
<accession>A0A562LN60</accession>
<evidence type="ECO:0000256" key="8">
    <source>
        <dbReference type="ARBA" id="ARBA00030117"/>
    </source>
</evidence>
<dbReference type="Pfam" id="PF04316">
    <property type="entry name" value="FlgM"/>
    <property type="match status" value="1"/>
</dbReference>
<dbReference type="InterPro" id="IPR031316">
    <property type="entry name" value="FlgM_C"/>
</dbReference>
<keyword evidence="6" id="KW-0804">Transcription</keyword>
<dbReference type="AlphaFoldDB" id="A0A562LN60"/>
<evidence type="ECO:0000313" key="12">
    <source>
        <dbReference type="Proteomes" id="UP000316471"/>
    </source>
</evidence>
<protein>
    <recommendedName>
        <fullName evidence="2">Negative regulator of flagellin synthesis</fullName>
    </recommendedName>
    <alternativeName>
        <fullName evidence="8">Anti-sigma-28 factor</fullName>
    </alternativeName>
</protein>
<comment type="caution">
    <text evidence="11">The sequence shown here is derived from an EMBL/GenBank/DDBJ whole genome shotgun (WGS) entry which is preliminary data.</text>
</comment>
<evidence type="ECO:0000259" key="10">
    <source>
        <dbReference type="Pfam" id="PF04316"/>
    </source>
</evidence>
<evidence type="ECO:0000256" key="2">
    <source>
        <dbReference type="ARBA" id="ARBA00017823"/>
    </source>
</evidence>
<evidence type="ECO:0000256" key="6">
    <source>
        <dbReference type="ARBA" id="ARBA00023163"/>
    </source>
</evidence>
<name>A0A562LN60_9GAMM</name>
<gene>
    <name evidence="11" type="ORF">IP93_02198</name>
</gene>
<dbReference type="Proteomes" id="UP000316471">
    <property type="component" value="Unassembled WGS sequence"/>
</dbReference>
<dbReference type="GO" id="GO:0044781">
    <property type="term" value="P:bacterial-type flagellum organization"/>
    <property type="evidence" value="ECO:0007669"/>
    <property type="project" value="UniProtKB-KW"/>
</dbReference>
<evidence type="ECO:0000256" key="4">
    <source>
        <dbReference type="ARBA" id="ARBA00022795"/>
    </source>
</evidence>
<organism evidence="11 12">
    <name type="scientific">Aerolutibacter ruishenii</name>
    <dbReference type="NCBI Taxonomy" id="686800"/>
    <lineage>
        <taxon>Bacteria</taxon>
        <taxon>Pseudomonadati</taxon>
        <taxon>Pseudomonadota</taxon>
        <taxon>Gammaproteobacteria</taxon>
        <taxon>Lysobacterales</taxon>
        <taxon>Lysobacteraceae</taxon>
        <taxon>Aerolutibacter</taxon>
    </lineage>
</organism>
<keyword evidence="3" id="KW-0678">Repressor</keyword>
<dbReference type="OrthoDB" id="7063735at2"/>
<dbReference type="SUPFAM" id="SSF101498">
    <property type="entry name" value="Anti-sigma factor FlgM"/>
    <property type="match status" value="1"/>
</dbReference>
<evidence type="ECO:0000256" key="5">
    <source>
        <dbReference type="ARBA" id="ARBA00023015"/>
    </source>
</evidence>
<feature type="domain" description="Anti-sigma-28 factor FlgM C-terminal" evidence="10">
    <location>
        <begin position="43"/>
        <end position="97"/>
    </location>
</feature>
<sequence>MTSRIDATPVPAARPVETAQGSTVSRAGNERGAPVVAAAPSESLRLTGEAEGLMALERKLGNAPAGLDLAKVESVRAAIANGSYRVDPQAIAERMLDLDAALGG</sequence>
<dbReference type="InterPro" id="IPR007412">
    <property type="entry name" value="FlgM"/>
</dbReference>
<keyword evidence="5" id="KW-0805">Transcription regulation</keyword>
<dbReference type="GO" id="GO:0045892">
    <property type="term" value="P:negative regulation of DNA-templated transcription"/>
    <property type="evidence" value="ECO:0007669"/>
    <property type="project" value="InterPro"/>
</dbReference>
<reference evidence="11 12" key="1">
    <citation type="journal article" date="2015" name="Stand. Genomic Sci.">
        <title>Genomic Encyclopedia of Bacterial and Archaeal Type Strains, Phase III: the genomes of soil and plant-associated and newly described type strains.</title>
        <authorList>
            <person name="Whitman W.B."/>
            <person name="Woyke T."/>
            <person name="Klenk H.P."/>
            <person name="Zhou Y."/>
            <person name="Lilburn T.G."/>
            <person name="Beck B.J."/>
            <person name="De Vos P."/>
            <person name="Vandamme P."/>
            <person name="Eisen J.A."/>
            <person name="Garrity G."/>
            <person name="Hugenholtz P."/>
            <person name="Kyrpides N.C."/>
        </authorList>
    </citation>
    <scope>NUCLEOTIDE SEQUENCE [LARGE SCALE GENOMIC DNA]</scope>
    <source>
        <strain evidence="11 12">CGMCC 1.10136</strain>
    </source>
</reference>
<dbReference type="EMBL" id="VLKP01000009">
    <property type="protein sequence ID" value="TWI09041.1"/>
    <property type="molecule type" value="Genomic_DNA"/>
</dbReference>
<evidence type="ECO:0000256" key="9">
    <source>
        <dbReference type="SAM" id="MobiDB-lite"/>
    </source>
</evidence>
<evidence type="ECO:0000256" key="3">
    <source>
        <dbReference type="ARBA" id="ARBA00022491"/>
    </source>
</evidence>
<evidence type="ECO:0000256" key="7">
    <source>
        <dbReference type="ARBA" id="ARBA00024739"/>
    </source>
</evidence>
<dbReference type="NCBIfam" id="TIGR03824">
    <property type="entry name" value="FlgM_jcvi"/>
    <property type="match status" value="1"/>
</dbReference>
<dbReference type="RefSeq" id="WP_158636329.1">
    <property type="nucleotide sequence ID" value="NZ_VLKP01000009.1"/>
</dbReference>
<comment type="function">
    <text evidence="7">Responsible for the coupling of flagellin expression to flagellar assembly by preventing expression of the flagellin genes when a component of the middle class of proteins is defective. It negatively regulates flagellar genes by inhibiting the activity of FliA by directly binding to FliA.</text>
</comment>
<comment type="similarity">
    <text evidence="1">Belongs to the FlgM family.</text>
</comment>
<evidence type="ECO:0000313" key="11">
    <source>
        <dbReference type="EMBL" id="TWI09041.1"/>
    </source>
</evidence>
<evidence type="ECO:0000256" key="1">
    <source>
        <dbReference type="ARBA" id="ARBA00005322"/>
    </source>
</evidence>
<keyword evidence="4" id="KW-1005">Bacterial flagellum biogenesis</keyword>
<proteinExistence type="inferred from homology"/>